<dbReference type="AlphaFoldDB" id="A0AA41UHI6"/>
<name>A0AA41UHI6_9MICO</name>
<evidence type="ECO:0000313" key="2">
    <source>
        <dbReference type="Proteomes" id="UP001165341"/>
    </source>
</evidence>
<dbReference type="RefSeq" id="WP_243012214.1">
    <property type="nucleotide sequence ID" value="NZ_JALGAR010000003.1"/>
</dbReference>
<dbReference type="EMBL" id="JALGAR010000003">
    <property type="protein sequence ID" value="MCI4658479.1"/>
    <property type="molecule type" value="Genomic_DNA"/>
</dbReference>
<gene>
    <name evidence="1" type="ORF">MQH31_11750</name>
</gene>
<sequence>MQYITETVVPLVEKLMGLSQNDDSDNSQVIEAIKPLLSIETVNVLQLLGFNFRKAIGEPLTELVERAILSKAPGDTSVVIQRLQLEREVGYIAVAQDPAAHARLVAMFGN</sequence>
<evidence type="ECO:0000313" key="1">
    <source>
        <dbReference type="EMBL" id="MCI4658479.1"/>
    </source>
</evidence>
<proteinExistence type="predicted"/>
<keyword evidence="2" id="KW-1185">Reference proteome</keyword>
<protein>
    <submittedName>
        <fullName evidence="1">Uncharacterized protein</fullName>
    </submittedName>
</protein>
<accession>A0AA41UHI6</accession>
<dbReference type="Proteomes" id="UP001165341">
    <property type="component" value="Unassembled WGS sequence"/>
</dbReference>
<reference evidence="1" key="1">
    <citation type="submission" date="2022-03" db="EMBL/GenBank/DDBJ databases">
        <title>Cryobacterium sp. nov. strain ZS14-85, isolated from Antarctic soil.</title>
        <authorList>
            <person name="Li J."/>
            <person name="Niu G."/>
        </authorList>
    </citation>
    <scope>NUCLEOTIDE SEQUENCE</scope>
    <source>
        <strain evidence="1">ZS14-85</strain>
    </source>
</reference>
<organism evidence="1 2">
    <name type="scientific">Cryobacterium zhongshanensis</name>
    <dbReference type="NCBI Taxonomy" id="2928153"/>
    <lineage>
        <taxon>Bacteria</taxon>
        <taxon>Bacillati</taxon>
        <taxon>Actinomycetota</taxon>
        <taxon>Actinomycetes</taxon>
        <taxon>Micrococcales</taxon>
        <taxon>Microbacteriaceae</taxon>
        <taxon>Cryobacterium</taxon>
    </lineage>
</organism>
<comment type="caution">
    <text evidence="1">The sequence shown here is derived from an EMBL/GenBank/DDBJ whole genome shotgun (WGS) entry which is preliminary data.</text>
</comment>